<keyword evidence="3" id="KW-1185">Reference proteome</keyword>
<dbReference type="EMBL" id="CP030840">
    <property type="protein sequence ID" value="AXC15271.1"/>
    <property type="molecule type" value="Genomic_DNA"/>
</dbReference>
<dbReference type="Pfam" id="PF09579">
    <property type="entry name" value="Spore_YtfJ"/>
    <property type="match status" value="1"/>
</dbReference>
<sequence length="96" mass="9538">MTASASNVYGNPIQAYDRTIIPVAKFGYGLGATSGGRDGENVGGGSGGGGVGAKPAGYLEISEAGTRYVAFSTPRQVLLAAVAGLAAGYLLARLRS</sequence>
<accession>A0A2Z5G879</accession>
<evidence type="ECO:0008006" key="4">
    <source>
        <dbReference type="Google" id="ProtNLM"/>
    </source>
</evidence>
<keyword evidence="1" id="KW-1133">Transmembrane helix</keyword>
<proteinExistence type="predicted"/>
<evidence type="ECO:0000313" key="2">
    <source>
        <dbReference type="EMBL" id="AXC15271.1"/>
    </source>
</evidence>
<evidence type="ECO:0000256" key="1">
    <source>
        <dbReference type="SAM" id="Phobius"/>
    </source>
</evidence>
<evidence type="ECO:0000313" key="3">
    <source>
        <dbReference type="Proteomes" id="UP000253606"/>
    </source>
</evidence>
<dbReference type="Proteomes" id="UP000253606">
    <property type="component" value="Chromosome"/>
</dbReference>
<protein>
    <recommendedName>
        <fullName evidence="4">Sporulation protein YtfJ</fullName>
    </recommendedName>
</protein>
<keyword evidence="1" id="KW-0472">Membrane</keyword>
<name>A0A2Z5G879_9BACT</name>
<reference evidence="2 3" key="1">
    <citation type="journal article" date="2018" name="Front. Microbiol.">
        <title>Hydrolytic Capabilities as a Key to Environmental Success: Chitinolytic and Cellulolytic Acidobacteria From Acidic Sub-arctic Soils and Boreal Peatlands.</title>
        <authorList>
            <person name="Belova S.E."/>
            <person name="Ravin N.V."/>
            <person name="Pankratov T.A."/>
            <person name="Rakitin A.L."/>
            <person name="Ivanova A.A."/>
            <person name="Beletsky A.V."/>
            <person name="Mardanov A.V."/>
            <person name="Sinninghe Damste J.S."/>
            <person name="Dedysh S.N."/>
        </authorList>
    </citation>
    <scope>NUCLEOTIDE SEQUENCE [LARGE SCALE GENOMIC DNA]</scope>
    <source>
        <strain evidence="2 3">SBC82</strain>
    </source>
</reference>
<dbReference type="InterPro" id="IPR014229">
    <property type="entry name" value="Spore_YtfJ"/>
</dbReference>
<dbReference type="KEGG" id="abas:ACPOL_6027"/>
<gene>
    <name evidence="2" type="ORF">ACPOL_6027</name>
</gene>
<dbReference type="AlphaFoldDB" id="A0A2Z5G879"/>
<keyword evidence="1" id="KW-0812">Transmembrane</keyword>
<feature type="transmembrane region" description="Helical" evidence="1">
    <location>
        <begin position="77"/>
        <end position="94"/>
    </location>
</feature>
<organism evidence="2 3">
    <name type="scientific">Acidisarcina polymorpha</name>
    <dbReference type="NCBI Taxonomy" id="2211140"/>
    <lineage>
        <taxon>Bacteria</taxon>
        <taxon>Pseudomonadati</taxon>
        <taxon>Acidobacteriota</taxon>
        <taxon>Terriglobia</taxon>
        <taxon>Terriglobales</taxon>
        <taxon>Acidobacteriaceae</taxon>
        <taxon>Acidisarcina</taxon>
    </lineage>
</organism>